<dbReference type="InterPro" id="IPR003447">
    <property type="entry name" value="FEMABX"/>
</dbReference>
<evidence type="ECO:0000256" key="6">
    <source>
        <dbReference type="ARBA" id="ARBA00023316"/>
    </source>
</evidence>
<organism evidence="7 8">
    <name type="scientific">Candidatus Woesebacteria bacterium CG22_combo_CG10-13_8_21_14_all_39_10</name>
    <dbReference type="NCBI Taxonomy" id="1975059"/>
    <lineage>
        <taxon>Bacteria</taxon>
        <taxon>Candidatus Woeseibacteriota</taxon>
    </lineage>
</organism>
<keyword evidence="2" id="KW-0808">Transferase</keyword>
<evidence type="ECO:0000313" key="7">
    <source>
        <dbReference type="EMBL" id="PIP57885.1"/>
    </source>
</evidence>
<dbReference type="InterPro" id="IPR050644">
    <property type="entry name" value="PG_Glycine_Bridge_Synth"/>
</dbReference>
<dbReference type="SUPFAM" id="SSF55729">
    <property type="entry name" value="Acyl-CoA N-acyltransferases (Nat)"/>
    <property type="match status" value="1"/>
</dbReference>
<evidence type="ECO:0000256" key="4">
    <source>
        <dbReference type="ARBA" id="ARBA00022984"/>
    </source>
</evidence>
<evidence type="ECO:0000256" key="3">
    <source>
        <dbReference type="ARBA" id="ARBA00022960"/>
    </source>
</evidence>
<keyword evidence="3" id="KW-0133">Cell shape</keyword>
<gene>
    <name evidence="7" type="ORF">COX03_00680</name>
</gene>
<dbReference type="PANTHER" id="PTHR36174:SF1">
    <property type="entry name" value="LIPID II:GLYCINE GLYCYLTRANSFERASE"/>
    <property type="match status" value="1"/>
</dbReference>
<evidence type="ECO:0000313" key="8">
    <source>
        <dbReference type="Proteomes" id="UP000229847"/>
    </source>
</evidence>
<sequence>MIDIRQSFEYANYLKKEGWITERIENTNYFIKKLPLVGSVIKIQRPEEINFKTTEKLCKKYRVFRVILEPKLTSSFGTIKGDHNLLISHGFKLSKSSYLPSKTLQIDLTQPIDKITANFKKDARLALRKTKDLGFKIYDWDSLEGFRNSWKKAVGFKRYVPTLKSLIDLYASFSPKKLIMLASHNTGAIFLRTKDTAYYWQAFTSKEGRASLSQYSLVYQGILWAKRMGCKVFDFEGIFDERFPNKSWLGFTHFKKSFGGYEVLYLGCYTKFRFPYFDR</sequence>
<evidence type="ECO:0000256" key="2">
    <source>
        <dbReference type="ARBA" id="ARBA00022679"/>
    </source>
</evidence>
<keyword evidence="4" id="KW-0573">Peptidoglycan synthesis</keyword>
<dbReference type="PROSITE" id="PS51191">
    <property type="entry name" value="FEMABX"/>
    <property type="match status" value="1"/>
</dbReference>
<dbReference type="EMBL" id="PCSW01000021">
    <property type="protein sequence ID" value="PIP57885.1"/>
    <property type="molecule type" value="Genomic_DNA"/>
</dbReference>
<dbReference type="Gene3D" id="3.40.630.30">
    <property type="match status" value="1"/>
</dbReference>
<dbReference type="PANTHER" id="PTHR36174">
    <property type="entry name" value="LIPID II:GLYCINE GLYCYLTRANSFERASE"/>
    <property type="match status" value="1"/>
</dbReference>
<proteinExistence type="inferred from homology"/>
<comment type="similarity">
    <text evidence="1">Belongs to the FemABX family.</text>
</comment>
<dbReference type="InterPro" id="IPR016181">
    <property type="entry name" value="Acyl_CoA_acyltransferase"/>
</dbReference>
<evidence type="ECO:0008006" key="9">
    <source>
        <dbReference type="Google" id="ProtNLM"/>
    </source>
</evidence>
<dbReference type="AlphaFoldDB" id="A0A2H0BJM8"/>
<accession>A0A2H0BJM8</accession>
<reference evidence="7 8" key="1">
    <citation type="submission" date="2017-09" db="EMBL/GenBank/DDBJ databases">
        <title>Depth-based differentiation of microbial function through sediment-hosted aquifers and enrichment of novel symbionts in the deep terrestrial subsurface.</title>
        <authorList>
            <person name="Probst A.J."/>
            <person name="Ladd B."/>
            <person name="Jarett J.K."/>
            <person name="Geller-Mcgrath D.E."/>
            <person name="Sieber C.M."/>
            <person name="Emerson J.B."/>
            <person name="Anantharaman K."/>
            <person name="Thomas B.C."/>
            <person name="Malmstrom R."/>
            <person name="Stieglmeier M."/>
            <person name="Klingl A."/>
            <person name="Woyke T."/>
            <person name="Ryan C.M."/>
            <person name="Banfield J.F."/>
        </authorList>
    </citation>
    <scope>NUCLEOTIDE SEQUENCE [LARGE SCALE GENOMIC DNA]</scope>
    <source>
        <strain evidence="7">CG22_combo_CG10-13_8_21_14_all_39_10</strain>
    </source>
</reference>
<keyword evidence="6" id="KW-0961">Cell wall biogenesis/degradation</keyword>
<name>A0A2H0BJM8_9BACT</name>
<dbReference type="GO" id="GO:0008360">
    <property type="term" value="P:regulation of cell shape"/>
    <property type="evidence" value="ECO:0007669"/>
    <property type="project" value="UniProtKB-KW"/>
</dbReference>
<dbReference type="Proteomes" id="UP000229847">
    <property type="component" value="Unassembled WGS sequence"/>
</dbReference>
<dbReference type="GO" id="GO:0009252">
    <property type="term" value="P:peptidoglycan biosynthetic process"/>
    <property type="evidence" value="ECO:0007669"/>
    <property type="project" value="UniProtKB-KW"/>
</dbReference>
<keyword evidence="5" id="KW-0012">Acyltransferase</keyword>
<dbReference type="GO" id="GO:0071555">
    <property type="term" value="P:cell wall organization"/>
    <property type="evidence" value="ECO:0007669"/>
    <property type="project" value="UniProtKB-KW"/>
</dbReference>
<comment type="caution">
    <text evidence="7">The sequence shown here is derived from an EMBL/GenBank/DDBJ whole genome shotgun (WGS) entry which is preliminary data.</text>
</comment>
<evidence type="ECO:0000256" key="5">
    <source>
        <dbReference type="ARBA" id="ARBA00023315"/>
    </source>
</evidence>
<protein>
    <recommendedName>
        <fullName evidence="9">Methicillin resistance protein</fullName>
    </recommendedName>
</protein>
<evidence type="ECO:0000256" key="1">
    <source>
        <dbReference type="ARBA" id="ARBA00009943"/>
    </source>
</evidence>
<dbReference type="GO" id="GO:0016755">
    <property type="term" value="F:aminoacyltransferase activity"/>
    <property type="evidence" value="ECO:0007669"/>
    <property type="project" value="InterPro"/>
</dbReference>